<keyword evidence="2" id="KW-1133">Transmembrane helix</keyword>
<feature type="region of interest" description="Disordered" evidence="1">
    <location>
        <begin position="1"/>
        <end position="47"/>
    </location>
</feature>
<protein>
    <submittedName>
        <fullName evidence="3">Uncharacterized protein</fullName>
    </submittedName>
</protein>
<evidence type="ECO:0000256" key="1">
    <source>
        <dbReference type="SAM" id="MobiDB-lite"/>
    </source>
</evidence>
<comment type="caution">
    <text evidence="3">The sequence shown here is derived from an EMBL/GenBank/DDBJ whole genome shotgun (WGS) entry which is preliminary data.</text>
</comment>
<organism evidence="3 4">
    <name type="scientific">Bifidobacterium amazonense</name>
    <dbReference type="NCBI Taxonomy" id="2809027"/>
    <lineage>
        <taxon>Bacteria</taxon>
        <taxon>Bacillati</taxon>
        <taxon>Actinomycetota</taxon>
        <taxon>Actinomycetes</taxon>
        <taxon>Bifidobacteriales</taxon>
        <taxon>Bifidobacteriaceae</taxon>
        <taxon>Bifidobacterium</taxon>
    </lineage>
</organism>
<gene>
    <name evidence="3" type="ORF">JS533_003750</name>
</gene>
<feature type="compositionally biased region" description="Basic and acidic residues" evidence="1">
    <location>
        <begin position="1"/>
        <end position="10"/>
    </location>
</feature>
<accession>A0ABS9VTU3</accession>
<sequence length="317" mass="34179">MNPTIKHDPRGGGSDASPGAMPDVTLGATPQSAEHTASGHPIVSDRPVTDRRPIASRRPMWWWLLAAFLALAVIVTGAFVWQRATRMSAQRIYDELVSLDQRVTVDQLVGQGYVYGGRAEYGEYGRIVLDDEFPRYVTADPARIDRFMDDVRAGRESVLRLVVRGVGPSRAVGDSAGDANGGTAGSGDTVGYGDAGASGDAAESGGAAISGNVAEAGVSVRILWFDPNVSADWAEKDDPRQPAVIHHDGKGQIREWWWRDGEIVTSDKRFSRGIQRDDSSGSRSYVLKHQPAIPADPDSTDTVITPYDENLYQLGGD</sequence>
<reference evidence="3 4" key="1">
    <citation type="journal article" date="2021" name="Environ. Microbiol.">
        <title>Genetic insights into the dark matter of the mammalian gut microbiota through targeted genome reconstruction.</title>
        <authorList>
            <person name="Lugli G.A."/>
            <person name="Alessandri G."/>
            <person name="Milani C."/>
            <person name="Viappiani A."/>
            <person name="Fontana F."/>
            <person name="Tarracchini C."/>
            <person name="Mancabelli L."/>
            <person name="Argentini C."/>
            <person name="Ruiz L."/>
            <person name="Margolles A."/>
            <person name="van Sinderen D."/>
            <person name="Turroni F."/>
            <person name="Ventura M."/>
        </authorList>
    </citation>
    <scope>NUCLEOTIDE SEQUENCE [LARGE SCALE GENOMIC DNA]</scope>
    <source>
        <strain evidence="3 4">MA1</strain>
    </source>
</reference>
<proteinExistence type="predicted"/>
<feature type="transmembrane region" description="Helical" evidence="2">
    <location>
        <begin position="60"/>
        <end position="81"/>
    </location>
</feature>
<keyword evidence="4" id="KW-1185">Reference proteome</keyword>
<dbReference type="EMBL" id="JAFEJT020000010">
    <property type="protein sequence ID" value="MCH9275391.1"/>
    <property type="molecule type" value="Genomic_DNA"/>
</dbReference>
<name>A0ABS9VTU3_9BIFI</name>
<keyword evidence="2" id="KW-0472">Membrane</keyword>
<evidence type="ECO:0000256" key="2">
    <source>
        <dbReference type="SAM" id="Phobius"/>
    </source>
</evidence>
<dbReference type="RefSeq" id="WP_241513187.1">
    <property type="nucleotide sequence ID" value="NZ_JAFEJT020000010.1"/>
</dbReference>
<reference evidence="3 4" key="2">
    <citation type="journal article" date="2021" name="Syst. Appl. Microbiol.">
        <title>Phylogenetic classification of ten novel species belonging to the genus Bifidobacterium comprising B. phasiani sp. nov., B. pongonis sp. nov., B. saguinibicoloris sp. nov., B. colobi sp. nov., B. simiiventris sp. nov., B. santillanense sp. nov., B. miconis sp. nov., B. amazonense sp. nov., B. pluvialisilvae sp. nov., and B. miconisargentati sp. nov.</title>
        <authorList>
            <person name="Lugli G.A."/>
            <person name="Calvete-Torre I."/>
            <person name="Alessandri G."/>
            <person name="Milani C."/>
            <person name="Turroni F."/>
            <person name="Laiolo P."/>
            <person name="Ossiprandi M.C."/>
            <person name="Margolles A."/>
            <person name="Ruiz L."/>
            <person name="Ventura M."/>
        </authorList>
    </citation>
    <scope>NUCLEOTIDE SEQUENCE [LARGE SCALE GENOMIC DNA]</scope>
    <source>
        <strain evidence="3 4">MA1</strain>
    </source>
</reference>
<feature type="region of interest" description="Disordered" evidence="1">
    <location>
        <begin position="272"/>
        <end position="304"/>
    </location>
</feature>
<dbReference type="Proteomes" id="UP000710815">
    <property type="component" value="Unassembled WGS sequence"/>
</dbReference>
<keyword evidence="2" id="KW-0812">Transmembrane</keyword>
<evidence type="ECO:0000313" key="3">
    <source>
        <dbReference type="EMBL" id="MCH9275391.1"/>
    </source>
</evidence>
<evidence type="ECO:0000313" key="4">
    <source>
        <dbReference type="Proteomes" id="UP000710815"/>
    </source>
</evidence>